<gene>
    <name evidence="2" type="ORF">BaRGS_00016496</name>
</gene>
<evidence type="ECO:0000313" key="3">
    <source>
        <dbReference type="Proteomes" id="UP001519460"/>
    </source>
</evidence>
<dbReference type="InterPro" id="IPR001357">
    <property type="entry name" value="BRCT_dom"/>
</dbReference>
<comment type="caution">
    <text evidence="2">The sequence shown here is derived from an EMBL/GenBank/DDBJ whole genome shotgun (WGS) entry which is preliminary data.</text>
</comment>
<feature type="domain" description="BRCT" evidence="1">
    <location>
        <begin position="1"/>
        <end position="24"/>
    </location>
</feature>
<dbReference type="Proteomes" id="UP001519460">
    <property type="component" value="Unassembled WGS sequence"/>
</dbReference>
<protein>
    <recommendedName>
        <fullName evidence="1">BRCT domain-containing protein</fullName>
    </recommendedName>
</protein>
<sequence>MLRKEWLDECMKLMTLYRTDPFHEIQFGFTADFHLNRFIPMHPAPPTLDPSHPRLPSIFPPTLLTFMTSLSPISRGSTNLYTHHHHLHFYG</sequence>
<evidence type="ECO:0000313" key="2">
    <source>
        <dbReference type="EMBL" id="KAK7492199.1"/>
    </source>
</evidence>
<evidence type="ECO:0000259" key="1">
    <source>
        <dbReference type="PROSITE" id="PS50172"/>
    </source>
</evidence>
<dbReference type="PROSITE" id="PS50172">
    <property type="entry name" value="BRCT"/>
    <property type="match status" value="1"/>
</dbReference>
<dbReference type="AlphaFoldDB" id="A0ABD0KYE8"/>
<keyword evidence="3" id="KW-1185">Reference proteome</keyword>
<accession>A0ABD0KYE8</accession>
<reference evidence="2 3" key="1">
    <citation type="journal article" date="2023" name="Sci. Data">
        <title>Genome assembly of the Korean intertidal mud-creeper Batillaria attramentaria.</title>
        <authorList>
            <person name="Patra A.K."/>
            <person name="Ho P.T."/>
            <person name="Jun S."/>
            <person name="Lee S.J."/>
            <person name="Kim Y."/>
            <person name="Won Y.J."/>
        </authorList>
    </citation>
    <scope>NUCLEOTIDE SEQUENCE [LARGE SCALE GENOMIC DNA]</scope>
    <source>
        <strain evidence="2">Wonlab-2016</strain>
    </source>
</reference>
<organism evidence="2 3">
    <name type="scientific">Batillaria attramentaria</name>
    <dbReference type="NCBI Taxonomy" id="370345"/>
    <lineage>
        <taxon>Eukaryota</taxon>
        <taxon>Metazoa</taxon>
        <taxon>Spiralia</taxon>
        <taxon>Lophotrochozoa</taxon>
        <taxon>Mollusca</taxon>
        <taxon>Gastropoda</taxon>
        <taxon>Caenogastropoda</taxon>
        <taxon>Sorbeoconcha</taxon>
        <taxon>Cerithioidea</taxon>
        <taxon>Batillariidae</taxon>
        <taxon>Batillaria</taxon>
    </lineage>
</organism>
<dbReference type="EMBL" id="JACVVK020000105">
    <property type="protein sequence ID" value="KAK7492199.1"/>
    <property type="molecule type" value="Genomic_DNA"/>
</dbReference>
<proteinExistence type="predicted"/>
<name>A0ABD0KYE8_9CAEN</name>